<feature type="region of interest" description="Disordered" evidence="1">
    <location>
        <begin position="198"/>
        <end position="220"/>
    </location>
</feature>
<dbReference type="AlphaFoldDB" id="A0AAD9XI44"/>
<sequence>MEGDLNGKLSASLMFDFEDEIHLIDNPLSQAHPDNQVPTVWNLSLEHTEQGSSTESNPPRTSIFFEQNLIGIANITNIDHSDPSPKTAPNIALPSRSSVESDSIIGTPQCPQGYYQTTEISTILQPLVGENNLPQFDRVNTNPSLLEQAHTTQESTNQPPINALNELVTSCFNTPFSGAPHPYLPATTRLGIVNGRSHLNQQPSTRLPDYQNAPYPPLNPSRPQLLPYHLNQVQLASNLQNSQVPTLPVSRPQYQPNQVPLPTNLPSQPLMLPGIQQLPNHEPINKPLQLLPNMFNPQGDNSLLLDPSMTSRTQSPEQQGLLNQTARPSVTYPSPDSSQLSQVLNSSNQQRALRRRSRYEVGESSSAPKRPRRDSAKQENAPQVSVSQSKENGRDNSDNVSRPMKNSLYDPLFESIGQPVDPHLRRFAMK</sequence>
<feature type="compositionally biased region" description="Polar residues" evidence="1">
    <location>
        <begin position="308"/>
        <end position="336"/>
    </location>
</feature>
<keyword evidence="3" id="KW-1185">Reference proteome</keyword>
<feature type="compositionally biased region" description="Polar residues" evidence="1">
    <location>
        <begin position="378"/>
        <end position="390"/>
    </location>
</feature>
<organism evidence="2 3">
    <name type="scientific">Dipteronia dyeriana</name>
    <dbReference type="NCBI Taxonomy" id="168575"/>
    <lineage>
        <taxon>Eukaryota</taxon>
        <taxon>Viridiplantae</taxon>
        <taxon>Streptophyta</taxon>
        <taxon>Embryophyta</taxon>
        <taxon>Tracheophyta</taxon>
        <taxon>Spermatophyta</taxon>
        <taxon>Magnoliopsida</taxon>
        <taxon>eudicotyledons</taxon>
        <taxon>Gunneridae</taxon>
        <taxon>Pentapetalae</taxon>
        <taxon>rosids</taxon>
        <taxon>malvids</taxon>
        <taxon>Sapindales</taxon>
        <taxon>Sapindaceae</taxon>
        <taxon>Hippocastanoideae</taxon>
        <taxon>Acereae</taxon>
        <taxon>Dipteronia</taxon>
    </lineage>
</organism>
<feature type="compositionally biased region" description="Polar residues" evidence="1">
    <location>
        <begin position="252"/>
        <end position="267"/>
    </location>
</feature>
<evidence type="ECO:0000256" key="1">
    <source>
        <dbReference type="SAM" id="MobiDB-lite"/>
    </source>
</evidence>
<reference evidence="2" key="1">
    <citation type="journal article" date="2023" name="Plant J.">
        <title>Genome sequences and population genomics provide insights into the demographic history, inbreeding, and mutation load of two 'living fossil' tree species of Dipteronia.</title>
        <authorList>
            <person name="Feng Y."/>
            <person name="Comes H.P."/>
            <person name="Chen J."/>
            <person name="Zhu S."/>
            <person name="Lu R."/>
            <person name="Zhang X."/>
            <person name="Li P."/>
            <person name="Qiu J."/>
            <person name="Olsen K.M."/>
            <person name="Qiu Y."/>
        </authorList>
    </citation>
    <scope>NUCLEOTIDE SEQUENCE</scope>
    <source>
        <strain evidence="2">KIB01</strain>
    </source>
</reference>
<name>A0AAD9XI44_9ROSI</name>
<dbReference type="Proteomes" id="UP001280121">
    <property type="component" value="Unassembled WGS sequence"/>
</dbReference>
<accession>A0AAD9XI44</accession>
<dbReference type="EMBL" id="JANJYI010000002">
    <property type="protein sequence ID" value="KAK2659657.1"/>
    <property type="molecule type" value="Genomic_DNA"/>
</dbReference>
<gene>
    <name evidence="2" type="ORF">Ddye_006190</name>
</gene>
<evidence type="ECO:0000313" key="3">
    <source>
        <dbReference type="Proteomes" id="UP001280121"/>
    </source>
</evidence>
<protein>
    <submittedName>
        <fullName evidence="2">Uncharacterized protein</fullName>
    </submittedName>
</protein>
<feature type="compositionally biased region" description="Low complexity" evidence="1">
    <location>
        <begin position="337"/>
        <end position="350"/>
    </location>
</feature>
<comment type="caution">
    <text evidence="2">The sequence shown here is derived from an EMBL/GenBank/DDBJ whole genome shotgun (WGS) entry which is preliminary data.</text>
</comment>
<evidence type="ECO:0000313" key="2">
    <source>
        <dbReference type="EMBL" id="KAK2659657.1"/>
    </source>
</evidence>
<feature type="region of interest" description="Disordered" evidence="1">
    <location>
        <begin position="76"/>
        <end position="102"/>
    </location>
</feature>
<feature type="region of interest" description="Disordered" evidence="1">
    <location>
        <begin position="244"/>
        <end position="430"/>
    </location>
</feature>
<proteinExistence type="predicted"/>